<proteinExistence type="predicted"/>
<reference evidence="1" key="1">
    <citation type="submission" date="2020-04" db="EMBL/GenBank/DDBJ databases">
        <authorList>
            <person name="Zhang T."/>
        </authorList>
    </citation>
    <scope>NUCLEOTIDE SEQUENCE</scope>
    <source>
        <strain evidence="1">HKST-UBA15</strain>
    </source>
</reference>
<comment type="caution">
    <text evidence="1">The sequence shown here is derived from an EMBL/GenBank/DDBJ whole genome shotgun (WGS) entry which is preliminary data.</text>
</comment>
<dbReference type="EMBL" id="JAGQLL010000067">
    <property type="protein sequence ID" value="MCA9380464.1"/>
    <property type="molecule type" value="Genomic_DNA"/>
</dbReference>
<reference evidence="1" key="2">
    <citation type="journal article" date="2021" name="Microbiome">
        <title>Successional dynamics and alternative stable states in a saline activated sludge microbial community over 9 years.</title>
        <authorList>
            <person name="Wang Y."/>
            <person name="Ye J."/>
            <person name="Ju F."/>
            <person name="Liu L."/>
            <person name="Boyd J.A."/>
            <person name="Deng Y."/>
            <person name="Parks D.H."/>
            <person name="Jiang X."/>
            <person name="Yin X."/>
            <person name="Woodcroft B.J."/>
            <person name="Tyson G.W."/>
            <person name="Hugenholtz P."/>
            <person name="Polz M.F."/>
            <person name="Zhang T."/>
        </authorList>
    </citation>
    <scope>NUCLEOTIDE SEQUENCE</scope>
    <source>
        <strain evidence="1">HKST-UBA15</strain>
    </source>
</reference>
<protein>
    <submittedName>
        <fullName evidence="1">Uncharacterized protein</fullName>
    </submittedName>
</protein>
<dbReference type="Proteomes" id="UP000745577">
    <property type="component" value="Unassembled WGS sequence"/>
</dbReference>
<name>A0A955L0R2_9BACT</name>
<evidence type="ECO:0000313" key="2">
    <source>
        <dbReference type="Proteomes" id="UP000745577"/>
    </source>
</evidence>
<sequence length="252" mass="29705">MIEAGETEEKHFDNVDIFTNFLRPLDFLKQFNLDDYRKLFKDFDKYNKYTEAEYESLMGDYGEIDAFCSFSFKSQDKILTLASDNLVHNGFAQRNWITAEGRDLYKGNGRVRHESHYIEQGPFQAISFISYQGKEVDPENKIGIYDVSGEYHLDIHVFRNQKMFPEWKNYTKYSMQDLAENHLDGYSRGHQEDARRKCIQEFTEGMYGKTRERSNYSSSLEDHKKGVYITSGIYESAIRRRANDNPVVNIKF</sequence>
<gene>
    <name evidence="1" type="ORF">KC675_04770</name>
</gene>
<dbReference type="AlphaFoldDB" id="A0A955L0R2"/>
<organism evidence="1 2">
    <name type="scientific">Candidatus Dojkabacteria bacterium</name>
    <dbReference type="NCBI Taxonomy" id="2099670"/>
    <lineage>
        <taxon>Bacteria</taxon>
        <taxon>Candidatus Dojkabacteria</taxon>
    </lineage>
</organism>
<accession>A0A955L0R2</accession>
<evidence type="ECO:0000313" key="1">
    <source>
        <dbReference type="EMBL" id="MCA9380464.1"/>
    </source>
</evidence>